<dbReference type="OrthoDB" id="795241at2"/>
<dbReference type="RefSeq" id="WP_133972630.1">
    <property type="nucleotide sequence ID" value="NZ_LS999521.1"/>
</dbReference>
<dbReference type="AlphaFoldDB" id="A0A446ZHU3"/>
<name>A0A446ZHU3_ACICA</name>
<evidence type="ECO:0000313" key="1">
    <source>
        <dbReference type="EMBL" id="VAX44023.1"/>
    </source>
</evidence>
<reference evidence="1 2" key="1">
    <citation type="submission" date="2018-08" db="EMBL/GenBank/DDBJ databases">
        <authorList>
            <person name="Gonzaga-Molto A."/>
        </authorList>
    </citation>
    <scope>NUCLEOTIDE SEQUENCE [LARGE SCALE GENOMIC DNA]</scope>
    <source>
        <strain evidence="1">Acinetobacter calcoaceticus str. 2117</strain>
    </source>
</reference>
<evidence type="ECO:0008006" key="3">
    <source>
        <dbReference type="Google" id="ProtNLM"/>
    </source>
</evidence>
<protein>
    <recommendedName>
        <fullName evidence="3">Immunity protein 26 of polymorphic toxin system</fullName>
    </recommendedName>
</protein>
<evidence type="ECO:0000313" key="2">
    <source>
        <dbReference type="Proteomes" id="UP000294355"/>
    </source>
</evidence>
<gene>
    <name evidence="1" type="ORF">AC2117_01201</name>
</gene>
<dbReference type="Proteomes" id="UP000294355">
    <property type="component" value="Chromosome"/>
</dbReference>
<sequence>MKRKNTKIGDVFAVKVDSECKKYFQLVALDLTQLNSDVIRVFKKEYSENTHLDLFEIINDEVDFYAHCITVFGIKLGFWKKVGNMPDVRSIDVLFRSSSDSPKTKISNNWWIWKVNEPQQYVGKLEGENKFAEIGSVIPPDSIIYRIKTGRYDFLYPEFE</sequence>
<organism evidence="1 2">
    <name type="scientific">Acinetobacter calcoaceticus</name>
    <dbReference type="NCBI Taxonomy" id="471"/>
    <lineage>
        <taxon>Bacteria</taxon>
        <taxon>Pseudomonadati</taxon>
        <taxon>Pseudomonadota</taxon>
        <taxon>Gammaproteobacteria</taxon>
        <taxon>Moraxellales</taxon>
        <taxon>Moraxellaceae</taxon>
        <taxon>Acinetobacter</taxon>
        <taxon>Acinetobacter calcoaceticus/baumannii complex</taxon>
    </lineage>
</organism>
<accession>A0A446ZHU3</accession>
<dbReference type="EMBL" id="LS999521">
    <property type="protein sequence ID" value="VAX44023.1"/>
    <property type="molecule type" value="Genomic_DNA"/>
</dbReference>
<proteinExistence type="predicted"/>